<dbReference type="EMBL" id="QSRJ01000001">
    <property type="protein sequence ID" value="RGL12126.1"/>
    <property type="molecule type" value="Genomic_DNA"/>
</dbReference>
<organism evidence="2 3">
    <name type="scientific">Collinsella tanakaei</name>
    <dbReference type="NCBI Taxonomy" id="626935"/>
    <lineage>
        <taxon>Bacteria</taxon>
        <taxon>Bacillati</taxon>
        <taxon>Actinomycetota</taxon>
        <taxon>Coriobacteriia</taxon>
        <taxon>Coriobacteriales</taxon>
        <taxon>Coriobacteriaceae</taxon>
        <taxon>Collinsella</taxon>
    </lineage>
</organism>
<reference evidence="2 3" key="1">
    <citation type="submission" date="2018-08" db="EMBL/GenBank/DDBJ databases">
        <title>A genome reference for cultivated species of the human gut microbiota.</title>
        <authorList>
            <person name="Zou Y."/>
            <person name="Xue W."/>
            <person name="Luo G."/>
        </authorList>
    </citation>
    <scope>NUCLEOTIDE SEQUENCE [LARGE SCALE GENOMIC DNA]</scope>
    <source>
        <strain evidence="2 3">TF08-14</strain>
    </source>
</reference>
<evidence type="ECO:0000313" key="2">
    <source>
        <dbReference type="EMBL" id="RGL12126.1"/>
    </source>
</evidence>
<dbReference type="PANTHER" id="PTHR39201">
    <property type="entry name" value="EXPORTED PROTEIN-RELATED"/>
    <property type="match status" value="1"/>
</dbReference>
<protein>
    <submittedName>
        <fullName evidence="2">Flavodoxin</fullName>
    </submittedName>
</protein>
<dbReference type="GO" id="GO:0010181">
    <property type="term" value="F:FMN binding"/>
    <property type="evidence" value="ECO:0007669"/>
    <property type="project" value="InterPro"/>
</dbReference>
<accession>A0A3E4QY51</accession>
<gene>
    <name evidence="2" type="ORF">DXC81_00170</name>
</gene>
<dbReference type="InterPro" id="IPR029039">
    <property type="entry name" value="Flavoprotein-like_sf"/>
</dbReference>
<dbReference type="InterPro" id="IPR008254">
    <property type="entry name" value="Flavodoxin/NO_synth"/>
</dbReference>
<evidence type="ECO:0000259" key="1">
    <source>
        <dbReference type="PROSITE" id="PS50902"/>
    </source>
</evidence>
<dbReference type="PANTHER" id="PTHR39201:SF1">
    <property type="entry name" value="FLAVODOXIN-LIKE DOMAIN-CONTAINING PROTEIN"/>
    <property type="match status" value="1"/>
</dbReference>
<dbReference type="NCBIfam" id="NF005501">
    <property type="entry name" value="PRK07116.1"/>
    <property type="match status" value="1"/>
</dbReference>
<dbReference type="PROSITE" id="PS50902">
    <property type="entry name" value="FLAVODOXIN_LIKE"/>
    <property type="match status" value="1"/>
</dbReference>
<comment type="caution">
    <text evidence="2">The sequence shown here is derived from an EMBL/GenBank/DDBJ whole genome shotgun (WGS) entry which is preliminary data.</text>
</comment>
<sequence length="159" mass="17211">MSGKTLVAYFSASGVTEAVARRIADAIGADVFEIAPREAYTVADLDWTDSSSRSTRECRDPACRPALKSMPEGVEEYETVLIGFPIWWYTAPNIIKTFLEAGDFSSARIALFATSGGSGMGKTMSDLEPSAPQARWLDARRFSSDASARDLAAWVDTLA</sequence>
<dbReference type="Proteomes" id="UP000260943">
    <property type="component" value="Unassembled WGS sequence"/>
</dbReference>
<proteinExistence type="predicted"/>
<name>A0A3E4QY51_9ACTN</name>
<dbReference type="SUPFAM" id="SSF52218">
    <property type="entry name" value="Flavoproteins"/>
    <property type="match status" value="1"/>
</dbReference>
<dbReference type="Pfam" id="PF12682">
    <property type="entry name" value="Flavodoxin_4"/>
    <property type="match status" value="1"/>
</dbReference>
<feature type="domain" description="Flavodoxin-like" evidence="1">
    <location>
        <begin position="5"/>
        <end position="159"/>
    </location>
</feature>
<evidence type="ECO:0000313" key="3">
    <source>
        <dbReference type="Proteomes" id="UP000260943"/>
    </source>
</evidence>
<dbReference type="Gene3D" id="3.40.50.360">
    <property type="match status" value="1"/>
</dbReference>
<dbReference type="AlphaFoldDB" id="A0A3E4QY51"/>
<dbReference type="RefSeq" id="WP_117678654.1">
    <property type="nucleotide sequence ID" value="NZ_QSRJ01000001.1"/>
</dbReference>